<name>A0A7J5PUT6_9BACE</name>
<dbReference type="AlphaFoldDB" id="A0A7J5PUT6"/>
<proteinExistence type="predicted"/>
<dbReference type="EMBL" id="WDED01000022">
    <property type="protein sequence ID" value="KAB6146730.1"/>
    <property type="molecule type" value="Genomic_DNA"/>
</dbReference>
<protein>
    <submittedName>
        <fullName evidence="2">Right-handed parallel beta-helix repeat-containing protein</fullName>
    </submittedName>
</protein>
<gene>
    <name evidence="2" type="ORF">GA398_15145</name>
</gene>
<organism evidence="2 3">
    <name type="scientific">Bacteroides xylanisolvens</name>
    <dbReference type="NCBI Taxonomy" id="371601"/>
    <lineage>
        <taxon>Bacteria</taxon>
        <taxon>Pseudomonadati</taxon>
        <taxon>Bacteroidota</taxon>
        <taxon>Bacteroidia</taxon>
        <taxon>Bacteroidales</taxon>
        <taxon>Bacteroidaceae</taxon>
        <taxon>Bacteroides</taxon>
    </lineage>
</organism>
<sequence length="658" mass="73579">MKNKRILFQKCILPFILLILCMHGFLTVKAQGISSGSYKFKVPEVNNAIKYVSKEEYKRTIFVDAVKGTDTNDGLSTDRPIRTLDKLAKMQLVFGDEILLKGGQVHEGTIELTNLNVEMSKGRKIHIGSYGGAKATLDFKGYPAGIWIQNTSDVIVSDLKLTGNGGPDTKTFMSRKDEKNKGQRYAVRILSNNSIEQSLVKNIIIFNVDIQDVFLLNPVKESRACNQWDMNDGAGWGWGVFGEVLKGNGIRNVDIKYVTVRNVSQMGIRFKGSGKIDGSLPRNVDNVHIENCTVYQSGGPGMQFNKCNNSYMKHCRITESGNRNDHRKWGRGSGMWTWGCVNFLLEYNVFEGAQGIADCCGAHIDFNCRNVVIQYCLSRYNCGGFIEILGLNYNCSYRFNVSINDGWRNMKDKPTQDFWGKVGTPGCLVTVNGHNHDKRYYGPYQSYIYNNTIICTEEGNAPYENPFVFNIATSNRGLVMMNNIFWFAKRADAGWSMHRWKDGEDYDAAYDFRISSGRKKGNNVKADARGSYPAEVRPMNEKELARMGLVMKNNLYKLYDPAGTDKFTKVAKALPEGYWDENALGGDPGFANVNGSEAEDMIPSNAGLINKGMAIPHLESDTTSYGVYFGGLKVLRDFFGNKIKGNIVGAIVPNAQKK</sequence>
<dbReference type="InterPro" id="IPR006626">
    <property type="entry name" value="PbH1"/>
</dbReference>
<dbReference type="Gene3D" id="2.160.20.10">
    <property type="entry name" value="Single-stranded right-handed beta-helix, Pectin lyase-like"/>
    <property type="match status" value="1"/>
</dbReference>
<reference evidence="2 3" key="1">
    <citation type="journal article" date="2019" name="Nat. Med.">
        <title>A library of human gut bacterial isolates paired with longitudinal multiomics data enables mechanistic microbiome research.</title>
        <authorList>
            <person name="Poyet M."/>
            <person name="Groussin M."/>
            <person name="Gibbons S.M."/>
            <person name="Avila-Pacheco J."/>
            <person name="Jiang X."/>
            <person name="Kearney S.M."/>
            <person name="Perrotta A.R."/>
            <person name="Berdy B."/>
            <person name="Zhao S."/>
            <person name="Lieberman T.D."/>
            <person name="Swanson P.K."/>
            <person name="Smith M."/>
            <person name="Roesemann S."/>
            <person name="Alexander J.E."/>
            <person name="Rich S.A."/>
            <person name="Livny J."/>
            <person name="Vlamakis H."/>
            <person name="Clish C."/>
            <person name="Bullock K."/>
            <person name="Deik A."/>
            <person name="Scott J."/>
            <person name="Pierce K.A."/>
            <person name="Xavier R.J."/>
            <person name="Alm E.J."/>
        </authorList>
    </citation>
    <scope>NUCLEOTIDE SEQUENCE [LARGE SCALE GENOMIC DNA]</scope>
    <source>
        <strain evidence="2 3">BIOML-A58</strain>
    </source>
</reference>
<comment type="caution">
    <text evidence="2">The sequence shown here is derived from an EMBL/GenBank/DDBJ whole genome shotgun (WGS) entry which is preliminary data.</text>
</comment>
<evidence type="ECO:0000313" key="2">
    <source>
        <dbReference type="EMBL" id="KAB6146730.1"/>
    </source>
</evidence>
<dbReference type="InterPro" id="IPR011050">
    <property type="entry name" value="Pectin_lyase_fold/virulence"/>
</dbReference>
<dbReference type="SMART" id="SM00710">
    <property type="entry name" value="PbH1"/>
    <property type="match status" value="4"/>
</dbReference>
<dbReference type="InterPro" id="IPR039448">
    <property type="entry name" value="Beta_helix"/>
</dbReference>
<accession>A0A7J5PUT6</accession>
<dbReference type="Proteomes" id="UP000434604">
    <property type="component" value="Unassembled WGS sequence"/>
</dbReference>
<dbReference type="InterPro" id="IPR012334">
    <property type="entry name" value="Pectin_lyas_fold"/>
</dbReference>
<evidence type="ECO:0000259" key="1">
    <source>
        <dbReference type="Pfam" id="PF13229"/>
    </source>
</evidence>
<feature type="domain" description="Right handed beta helix" evidence="1">
    <location>
        <begin position="249"/>
        <end position="392"/>
    </location>
</feature>
<evidence type="ECO:0000313" key="3">
    <source>
        <dbReference type="Proteomes" id="UP000434604"/>
    </source>
</evidence>
<dbReference type="SUPFAM" id="SSF51126">
    <property type="entry name" value="Pectin lyase-like"/>
    <property type="match status" value="2"/>
</dbReference>
<dbReference type="Pfam" id="PF13229">
    <property type="entry name" value="Beta_helix"/>
    <property type="match status" value="1"/>
</dbReference>